<keyword evidence="1" id="KW-0805">Transcription regulation</keyword>
<evidence type="ECO:0000259" key="4">
    <source>
        <dbReference type="PROSITE" id="PS01124"/>
    </source>
</evidence>
<evidence type="ECO:0000256" key="2">
    <source>
        <dbReference type="ARBA" id="ARBA00023125"/>
    </source>
</evidence>
<dbReference type="InterPro" id="IPR037923">
    <property type="entry name" value="HTH-like"/>
</dbReference>
<evidence type="ECO:0000313" key="5">
    <source>
        <dbReference type="EMBL" id="PSL44297.1"/>
    </source>
</evidence>
<accession>A0A2P8HDL2</accession>
<organism evidence="5 6">
    <name type="scientific">Chitinophaga niastensis</name>
    <dbReference type="NCBI Taxonomy" id="536980"/>
    <lineage>
        <taxon>Bacteria</taxon>
        <taxon>Pseudomonadati</taxon>
        <taxon>Bacteroidota</taxon>
        <taxon>Chitinophagia</taxon>
        <taxon>Chitinophagales</taxon>
        <taxon>Chitinophagaceae</taxon>
        <taxon>Chitinophaga</taxon>
    </lineage>
</organism>
<dbReference type="Proteomes" id="UP000240971">
    <property type="component" value="Unassembled WGS sequence"/>
</dbReference>
<dbReference type="InterPro" id="IPR018062">
    <property type="entry name" value="HTH_AraC-typ_CS"/>
</dbReference>
<dbReference type="OrthoDB" id="642439at2"/>
<dbReference type="PROSITE" id="PS00041">
    <property type="entry name" value="HTH_ARAC_FAMILY_1"/>
    <property type="match status" value="1"/>
</dbReference>
<dbReference type="SMART" id="SM00342">
    <property type="entry name" value="HTH_ARAC"/>
    <property type="match status" value="1"/>
</dbReference>
<name>A0A2P8HDL2_CHINA</name>
<dbReference type="SUPFAM" id="SSF46689">
    <property type="entry name" value="Homeodomain-like"/>
    <property type="match status" value="2"/>
</dbReference>
<dbReference type="InterPro" id="IPR018060">
    <property type="entry name" value="HTH_AraC"/>
</dbReference>
<dbReference type="PROSITE" id="PS01124">
    <property type="entry name" value="HTH_ARAC_FAMILY_2"/>
    <property type="match status" value="1"/>
</dbReference>
<feature type="domain" description="HTH araC/xylS-type" evidence="4">
    <location>
        <begin position="203"/>
        <end position="301"/>
    </location>
</feature>
<dbReference type="GO" id="GO:0043565">
    <property type="term" value="F:sequence-specific DNA binding"/>
    <property type="evidence" value="ECO:0007669"/>
    <property type="project" value="InterPro"/>
</dbReference>
<dbReference type="RefSeq" id="WP_106530579.1">
    <property type="nucleotide sequence ID" value="NZ_PYAW01000006.1"/>
</dbReference>
<gene>
    <name evidence="5" type="ORF">CLV51_106163</name>
</gene>
<sequence length="303" mass="34991">MYFTSLPDHTSPGFDEALHFSKFKQHNIIFNAVSSKSHCDRHVGCLSIKTILSGEEWYGVDNQQLVVRPGKFLILNDDQDYSCRIDATEKVRVLSVFFRKDFATAVFRDALYSEEALLDNPFETNGQALEFFQKLNDTDPGLEQKLMSLQTMLNRYGHDNMVDEHLVFLLHHLIRLHKTETVYTDRVSAVKVNTRTEIYKRLCIVKDILHSTFMDKPDLSLISNTACLSVPQLIRQFKAVFRTTPHQYLTRIRLAHAARLLKHTATPVQEITWMSGFENTSAFCRVFKAVYGVSPLYFRMKAD</sequence>
<evidence type="ECO:0000313" key="6">
    <source>
        <dbReference type="Proteomes" id="UP000240971"/>
    </source>
</evidence>
<dbReference type="Pfam" id="PF12833">
    <property type="entry name" value="HTH_18"/>
    <property type="match status" value="1"/>
</dbReference>
<keyword evidence="3" id="KW-0804">Transcription</keyword>
<proteinExistence type="predicted"/>
<protein>
    <submittedName>
        <fullName evidence="5">AraC-like DNA-binding protein</fullName>
    </submittedName>
</protein>
<dbReference type="PANTHER" id="PTHR43280:SF28">
    <property type="entry name" value="HTH-TYPE TRANSCRIPTIONAL ACTIVATOR RHAS"/>
    <property type="match status" value="1"/>
</dbReference>
<reference evidence="5 6" key="1">
    <citation type="submission" date="2018-03" db="EMBL/GenBank/DDBJ databases">
        <title>Genomic Encyclopedia of Archaeal and Bacterial Type Strains, Phase II (KMG-II): from individual species to whole genera.</title>
        <authorList>
            <person name="Goeker M."/>
        </authorList>
    </citation>
    <scope>NUCLEOTIDE SEQUENCE [LARGE SCALE GENOMIC DNA]</scope>
    <source>
        <strain evidence="5 6">DSM 24859</strain>
    </source>
</reference>
<dbReference type="InterPro" id="IPR009057">
    <property type="entry name" value="Homeodomain-like_sf"/>
</dbReference>
<comment type="caution">
    <text evidence="5">The sequence shown here is derived from an EMBL/GenBank/DDBJ whole genome shotgun (WGS) entry which is preliminary data.</text>
</comment>
<evidence type="ECO:0000256" key="3">
    <source>
        <dbReference type="ARBA" id="ARBA00023163"/>
    </source>
</evidence>
<dbReference type="SUPFAM" id="SSF51215">
    <property type="entry name" value="Regulatory protein AraC"/>
    <property type="match status" value="1"/>
</dbReference>
<dbReference type="GO" id="GO:0003700">
    <property type="term" value="F:DNA-binding transcription factor activity"/>
    <property type="evidence" value="ECO:0007669"/>
    <property type="project" value="InterPro"/>
</dbReference>
<dbReference type="EMBL" id="PYAW01000006">
    <property type="protein sequence ID" value="PSL44297.1"/>
    <property type="molecule type" value="Genomic_DNA"/>
</dbReference>
<keyword evidence="6" id="KW-1185">Reference proteome</keyword>
<dbReference type="AlphaFoldDB" id="A0A2P8HDL2"/>
<dbReference type="PANTHER" id="PTHR43280">
    <property type="entry name" value="ARAC-FAMILY TRANSCRIPTIONAL REGULATOR"/>
    <property type="match status" value="1"/>
</dbReference>
<evidence type="ECO:0000256" key="1">
    <source>
        <dbReference type="ARBA" id="ARBA00023015"/>
    </source>
</evidence>
<dbReference type="Gene3D" id="1.10.10.60">
    <property type="entry name" value="Homeodomain-like"/>
    <property type="match status" value="2"/>
</dbReference>
<keyword evidence="2 5" id="KW-0238">DNA-binding</keyword>